<dbReference type="InterPro" id="IPR035901">
    <property type="entry name" value="GIY-YIG_endonuc_sf"/>
</dbReference>
<organism evidence="3 4">
    <name type="scientific">Methylocucumis oryzae</name>
    <dbReference type="NCBI Taxonomy" id="1632867"/>
    <lineage>
        <taxon>Bacteria</taxon>
        <taxon>Pseudomonadati</taxon>
        <taxon>Pseudomonadota</taxon>
        <taxon>Gammaproteobacteria</taxon>
        <taxon>Methylococcales</taxon>
        <taxon>Methylococcaceae</taxon>
        <taxon>Methylocucumis</taxon>
    </lineage>
</organism>
<dbReference type="Pfam" id="PF01541">
    <property type="entry name" value="GIY-YIG"/>
    <property type="match status" value="1"/>
</dbReference>
<dbReference type="CDD" id="cd10456">
    <property type="entry name" value="GIY-YIG_UPF0213"/>
    <property type="match status" value="1"/>
</dbReference>
<feature type="domain" description="GIY-YIG" evidence="2">
    <location>
        <begin position="1"/>
        <end position="77"/>
    </location>
</feature>
<dbReference type="PROSITE" id="PS50164">
    <property type="entry name" value="GIY_YIG"/>
    <property type="match status" value="1"/>
</dbReference>
<reference evidence="3 4" key="2">
    <citation type="journal article" date="2016" name="Microb. Ecol.">
        <title>Genome Characteristics of a Novel Type I Methanotroph (Sn10-6) Isolated from a Flooded Indian Rice Field.</title>
        <authorList>
            <person name="Rahalkar M.C."/>
            <person name="Pandit P.S."/>
            <person name="Dhakephalkar P.K."/>
            <person name="Pore S."/>
            <person name="Arora P."/>
            <person name="Kapse N."/>
        </authorList>
    </citation>
    <scope>NUCLEOTIDE SEQUENCE [LARGE SCALE GENOMIC DNA]</scope>
    <source>
        <strain evidence="3 4">Sn10-6</strain>
    </source>
</reference>
<dbReference type="SUPFAM" id="SSF82771">
    <property type="entry name" value="GIY-YIG endonuclease"/>
    <property type="match status" value="1"/>
</dbReference>
<dbReference type="AlphaFoldDB" id="A0A0F3IFA2"/>
<dbReference type="Gene3D" id="3.40.1440.10">
    <property type="entry name" value="GIY-YIG endonuclease"/>
    <property type="match status" value="1"/>
</dbReference>
<dbReference type="EMBL" id="LAJX01000226">
    <property type="protein sequence ID" value="KJV05441.1"/>
    <property type="molecule type" value="Genomic_DNA"/>
</dbReference>
<keyword evidence="3" id="KW-0378">Hydrolase</keyword>
<dbReference type="PANTHER" id="PTHR34477">
    <property type="entry name" value="UPF0213 PROTEIN YHBQ"/>
    <property type="match status" value="1"/>
</dbReference>
<comment type="similarity">
    <text evidence="1">Belongs to the UPF0213 family.</text>
</comment>
<dbReference type="RefSeq" id="WP_045780297.1">
    <property type="nucleotide sequence ID" value="NZ_LAJX01000226.1"/>
</dbReference>
<proteinExistence type="inferred from homology"/>
<protein>
    <submittedName>
        <fullName evidence="3">Endonuclease</fullName>
    </submittedName>
</protein>
<dbReference type="InterPro" id="IPR000305">
    <property type="entry name" value="GIY-YIG_endonuc"/>
</dbReference>
<dbReference type="PANTHER" id="PTHR34477:SF1">
    <property type="entry name" value="UPF0213 PROTEIN YHBQ"/>
    <property type="match status" value="1"/>
</dbReference>
<accession>A0A0F3IFA2</accession>
<evidence type="ECO:0000256" key="1">
    <source>
        <dbReference type="ARBA" id="ARBA00007435"/>
    </source>
</evidence>
<evidence type="ECO:0000313" key="4">
    <source>
        <dbReference type="Proteomes" id="UP000033684"/>
    </source>
</evidence>
<keyword evidence="4" id="KW-1185">Reference proteome</keyword>
<reference evidence="4" key="1">
    <citation type="submission" date="2015-03" db="EMBL/GenBank/DDBJ databases">
        <title>Draft genome sequence of a novel methanotroph (Sn10-6) isolated from flooded ricefield rhizosphere in India.</title>
        <authorList>
            <person name="Pandit P.S."/>
            <person name="Pore S.D."/>
            <person name="Arora P."/>
            <person name="Kapse N.G."/>
            <person name="Dhakephalkar P.K."/>
            <person name="Rahalkar M.C."/>
        </authorList>
    </citation>
    <scope>NUCLEOTIDE SEQUENCE [LARGE SCALE GENOMIC DNA]</scope>
    <source>
        <strain evidence="4">Sn10-6</strain>
    </source>
</reference>
<dbReference type="GO" id="GO:0004519">
    <property type="term" value="F:endonuclease activity"/>
    <property type="evidence" value="ECO:0007669"/>
    <property type="project" value="UniProtKB-KW"/>
</dbReference>
<comment type="caution">
    <text evidence="3">The sequence shown here is derived from an EMBL/GenBank/DDBJ whole genome shotgun (WGS) entry which is preliminary data.</text>
</comment>
<sequence length="87" mass="10081">MNWSVYIILCTDGSLYTGVTTDMSRRYQQHTQGKGAKYFYGRKPKELVFLENGHSKRTACQREAAIKKLPKLKKLELIDLAKPLEFK</sequence>
<evidence type="ECO:0000259" key="2">
    <source>
        <dbReference type="PROSITE" id="PS50164"/>
    </source>
</evidence>
<gene>
    <name evidence="3" type="ORF">VZ94_18135</name>
</gene>
<dbReference type="InterPro" id="IPR050190">
    <property type="entry name" value="UPF0213_domain"/>
</dbReference>
<name>A0A0F3IFA2_9GAMM</name>
<keyword evidence="3" id="KW-0540">Nuclease</keyword>
<dbReference type="Proteomes" id="UP000033684">
    <property type="component" value="Unassembled WGS sequence"/>
</dbReference>
<evidence type="ECO:0000313" key="3">
    <source>
        <dbReference type="EMBL" id="KJV05441.1"/>
    </source>
</evidence>
<keyword evidence="3" id="KW-0255">Endonuclease</keyword>